<reference evidence="2 3" key="1">
    <citation type="submission" date="2017-02" db="EMBL/GenBank/DDBJ databases">
        <title>Draft genome of Saccharomonospora sp. 154.</title>
        <authorList>
            <person name="Alonso-Carmona G.S."/>
            <person name="De La Haba R."/>
            <person name="Vera-Gargallo B."/>
            <person name="Sandoval-Trujillo A.H."/>
            <person name="Ramirez-Duran N."/>
            <person name="Ventosa A."/>
        </authorList>
    </citation>
    <scope>NUCLEOTIDE SEQUENCE [LARGE SCALE GENOMIC DNA]</scope>
    <source>
        <strain evidence="2 3">LRS4.154</strain>
    </source>
</reference>
<organism evidence="2 3">
    <name type="scientific">Saccharomonospora piscinae</name>
    <dbReference type="NCBI Taxonomy" id="687388"/>
    <lineage>
        <taxon>Bacteria</taxon>
        <taxon>Bacillati</taxon>
        <taxon>Actinomycetota</taxon>
        <taxon>Actinomycetes</taxon>
        <taxon>Pseudonocardiales</taxon>
        <taxon>Pseudonocardiaceae</taxon>
        <taxon>Saccharomonospora</taxon>
    </lineage>
</organism>
<name>A0A1V9AA67_SACPI</name>
<dbReference type="GO" id="GO:0006355">
    <property type="term" value="P:regulation of DNA-templated transcription"/>
    <property type="evidence" value="ECO:0007669"/>
    <property type="project" value="TreeGrafter"/>
</dbReference>
<comment type="caution">
    <text evidence="2">The sequence shown here is derived from an EMBL/GenBank/DDBJ whole genome shotgun (WGS) entry which is preliminary data.</text>
</comment>
<dbReference type="EMBL" id="MWIH01000003">
    <property type="protein sequence ID" value="OQO93958.1"/>
    <property type="molecule type" value="Genomic_DNA"/>
</dbReference>
<keyword evidence="3" id="KW-1185">Reference proteome</keyword>
<dbReference type="PANTHER" id="PTHR43130:SF2">
    <property type="entry name" value="DJ-1_PFPI DOMAIN-CONTAINING PROTEIN"/>
    <property type="match status" value="1"/>
</dbReference>
<evidence type="ECO:0000313" key="3">
    <source>
        <dbReference type="Proteomes" id="UP000192591"/>
    </source>
</evidence>
<evidence type="ECO:0000259" key="1">
    <source>
        <dbReference type="Pfam" id="PF01965"/>
    </source>
</evidence>
<gene>
    <name evidence="2" type="ORF">B1813_05455</name>
</gene>
<dbReference type="CDD" id="cd03139">
    <property type="entry name" value="GATase1_PfpI_2"/>
    <property type="match status" value="1"/>
</dbReference>
<proteinExistence type="predicted"/>
<dbReference type="Proteomes" id="UP000192591">
    <property type="component" value="Unassembled WGS sequence"/>
</dbReference>
<dbReference type="Gene3D" id="3.40.50.880">
    <property type="match status" value="1"/>
</dbReference>
<dbReference type="InterPro" id="IPR052158">
    <property type="entry name" value="INH-QAR"/>
</dbReference>
<dbReference type="SUPFAM" id="SSF52317">
    <property type="entry name" value="Class I glutamine amidotransferase-like"/>
    <property type="match status" value="1"/>
</dbReference>
<dbReference type="AlphaFoldDB" id="A0A1V9AA67"/>
<dbReference type="RefSeq" id="WP_081190874.1">
    <property type="nucleotide sequence ID" value="NZ_MWIH01000003.1"/>
</dbReference>
<dbReference type="STRING" id="1962155.B1813_05455"/>
<accession>A0A1V9AA67</accession>
<feature type="domain" description="DJ-1/PfpI" evidence="1">
    <location>
        <begin position="2"/>
        <end position="167"/>
    </location>
</feature>
<protein>
    <submittedName>
        <fullName evidence="2">Thiamine biosynthesis protein ThiJ</fullName>
    </submittedName>
</protein>
<sequence length="228" mass="24088">MKTIAFVLYPGLTPLDLVGPLQVLSNLGFLRPEFETVVVAEHPGVVQSDSTLRIEPDRTFDEVPEPFGIVVPGGLVPTLRALTDETLLGWLRRVSSGADVVGSVCTGALILGAAGLLDGRRATTHWAFLDLLEVFGAVPVSQRWVADGPVFTAAGVSAGIDAALHLAATLAGEDVARQIQFGIEYDPHPPLGPLNWDDAPRQEWAAARARAVAAATDGDSELARRLGV</sequence>
<dbReference type="PANTHER" id="PTHR43130">
    <property type="entry name" value="ARAC-FAMILY TRANSCRIPTIONAL REGULATOR"/>
    <property type="match status" value="1"/>
</dbReference>
<dbReference type="Pfam" id="PF01965">
    <property type="entry name" value="DJ-1_PfpI"/>
    <property type="match status" value="1"/>
</dbReference>
<evidence type="ECO:0000313" key="2">
    <source>
        <dbReference type="EMBL" id="OQO93958.1"/>
    </source>
</evidence>
<dbReference type="InterPro" id="IPR029062">
    <property type="entry name" value="Class_I_gatase-like"/>
</dbReference>
<dbReference type="InterPro" id="IPR002818">
    <property type="entry name" value="DJ-1/PfpI"/>
</dbReference>